<gene>
    <name evidence="1" type="ORF">F4V43_05195</name>
</gene>
<keyword evidence="2" id="KW-1185">Reference proteome</keyword>
<reference evidence="1 2" key="1">
    <citation type="submission" date="2019-09" db="EMBL/GenBank/DDBJ databases">
        <title>Bacillus ochoae sp. nov., Paenibacillus whitsoniae sp. nov., Paenibacillus spiritus sp. nov. Isolated from the Mars Exploration Rover during spacecraft assembly.</title>
        <authorList>
            <person name="Seuylemezian A."/>
            <person name="Vaishampayan P."/>
        </authorList>
    </citation>
    <scope>NUCLEOTIDE SEQUENCE [LARGE SCALE GENOMIC DNA]</scope>
    <source>
        <strain evidence="1 2">MER_111</strain>
    </source>
</reference>
<dbReference type="EMBL" id="VYKK01000005">
    <property type="protein sequence ID" value="KAA9006355.1"/>
    <property type="molecule type" value="Genomic_DNA"/>
</dbReference>
<evidence type="ECO:0000313" key="1">
    <source>
        <dbReference type="EMBL" id="KAA9006355.1"/>
    </source>
</evidence>
<organism evidence="1 2">
    <name type="scientific">Paenibacillus spiritus</name>
    <dbReference type="NCBI Taxonomy" id="2496557"/>
    <lineage>
        <taxon>Bacteria</taxon>
        <taxon>Bacillati</taxon>
        <taxon>Bacillota</taxon>
        <taxon>Bacilli</taxon>
        <taxon>Bacillales</taxon>
        <taxon>Paenibacillaceae</taxon>
        <taxon>Paenibacillus</taxon>
    </lineage>
</organism>
<dbReference type="OrthoDB" id="2666278at2"/>
<name>A0A5J5GDW0_9BACL</name>
<accession>A0A5J5GDW0</accession>
<dbReference type="AlphaFoldDB" id="A0A5J5GDW0"/>
<dbReference type="RefSeq" id="WP_150457187.1">
    <property type="nucleotide sequence ID" value="NZ_VYKK01000005.1"/>
</dbReference>
<dbReference type="Proteomes" id="UP000367750">
    <property type="component" value="Unassembled WGS sequence"/>
</dbReference>
<evidence type="ECO:0000313" key="2">
    <source>
        <dbReference type="Proteomes" id="UP000367750"/>
    </source>
</evidence>
<protein>
    <submittedName>
        <fullName evidence="1">Uncharacterized protein</fullName>
    </submittedName>
</protein>
<proteinExistence type="predicted"/>
<sequence length="120" mass="13085">MSNYPGQQPTLIYQADPAVVHHVRKVRDTIHTNLKPCLNRRLRVQTMDGTLHEGVLSGYDGSHLYLTVPAAPVPATARAFFPPPRPPYPPYAPPPPPPPVNPGNAVLPLVLYSLLAISLI</sequence>
<comment type="caution">
    <text evidence="1">The sequence shown here is derived from an EMBL/GenBank/DDBJ whole genome shotgun (WGS) entry which is preliminary data.</text>
</comment>